<dbReference type="GO" id="GO:0004930">
    <property type="term" value="F:G protein-coupled receptor activity"/>
    <property type="evidence" value="ECO:0007669"/>
    <property type="project" value="UniProtKB-KW"/>
</dbReference>
<feature type="transmembrane region" description="Helical" evidence="10">
    <location>
        <begin position="139"/>
        <end position="163"/>
    </location>
</feature>
<keyword evidence="7 9" id="KW-0675">Receptor</keyword>
<dbReference type="Gene3D" id="1.20.1070.10">
    <property type="entry name" value="Rhodopsin 7-helix transmembrane proteins"/>
    <property type="match status" value="1"/>
</dbReference>
<feature type="transmembrane region" description="Helical" evidence="10">
    <location>
        <begin position="267"/>
        <end position="291"/>
    </location>
</feature>
<feature type="domain" description="G-protein coupled receptors family 1 profile" evidence="11">
    <location>
        <begin position="117"/>
        <end position="386"/>
    </location>
</feature>
<sequence length="413" mass="48370">MVEYVDDGGDGSMDVYDMHYAKGVMTIVYITVFLIGTPGNLWIIYKLIQARFNYSPQMSFFGPNYCAYLLLSILYRKLHILPSYSINTTVSQRNRHYGGQMVRYPDAMPHLSYQWLRNFYRLLSTHASVGVTISQRSRIYIFALACSDLVLLLTLPLTASYNYKGTWMFGEFMCYAHLTIEIVAKLFSVVLLTVVSLERYFIVCTRLRTACGSWMTTVPLVVGTLFCVIVPSTFHFFHIIHHTFTIPGMDHITVCIPNMDDHVFNMYAQYTFVVGFVIPFFLMTVCYILLVRHVRAKFRHRKVTVSSTKGIREPRYMHEMRKSIWRIAVFHFICWAPFWTFAIVPHYIAQLWGHDFLERLPGWYIYCRLFANCLPYINAAGNWVLYALLNYDVRKHIYNKPYQRFLFSSLSTV</sequence>
<dbReference type="STRING" id="53326.A0A016U5M7"/>
<dbReference type="PROSITE" id="PS50262">
    <property type="entry name" value="G_PROTEIN_RECEP_F1_2"/>
    <property type="match status" value="1"/>
</dbReference>
<dbReference type="CDD" id="cd00637">
    <property type="entry name" value="7tm_classA_rhodopsin-like"/>
    <property type="match status" value="1"/>
</dbReference>
<dbReference type="PANTHER" id="PTHR24229:SF40">
    <property type="entry name" value="ALLATOSTATIN C RECEPTOR 1-RELATED"/>
    <property type="match status" value="1"/>
</dbReference>
<evidence type="ECO:0000256" key="10">
    <source>
        <dbReference type="SAM" id="Phobius"/>
    </source>
</evidence>
<accession>A0A016U5M7</accession>
<evidence type="ECO:0000256" key="8">
    <source>
        <dbReference type="ARBA" id="ARBA00023224"/>
    </source>
</evidence>
<comment type="similarity">
    <text evidence="9">Belongs to the G-protein coupled receptor 1 family.</text>
</comment>
<evidence type="ECO:0000256" key="4">
    <source>
        <dbReference type="ARBA" id="ARBA00022989"/>
    </source>
</evidence>
<feature type="transmembrane region" description="Helical" evidence="10">
    <location>
        <begin position="218"/>
        <end position="240"/>
    </location>
</feature>
<protein>
    <recommendedName>
        <fullName evidence="11">G-protein coupled receptors family 1 profile domain-containing protein</fullName>
    </recommendedName>
</protein>
<dbReference type="GO" id="GO:0005886">
    <property type="term" value="C:plasma membrane"/>
    <property type="evidence" value="ECO:0007669"/>
    <property type="project" value="UniProtKB-SubCell"/>
</dbReference>
<evidence type="ECO:0000256" key="9">
    <source>
        <dbReference type="RuleBase" id="RU000688"/>
    </source>
</evidence>
<evidence type="ECO:0000313" key="12">
    <source>
        <dbReference type="EMBL" id="EYC10251.1"/>
    </source>
</evidence>
<comment type="subcellular location">
    <subcellularLocation>
        <location evidence="1">Cell membrane</location>
        <topology evidence="1">Multi-pass membrane protein</topology>
    </subcellularLocation>
</comment>
<feature type="transmembrane region" description="Helical" evidence="10">
    <location>
        <begin position="324"/>
        <end position="349"/>
    </location>
</feature>
<dbReference type="GO" id="GO:0042277">
    <property type="term" value="F:peptide binding"/>
    <property type="evidence" value="ECO:0007669"/>
    <property type="project" value="TreeGrafter"/>
</dbReference>
<dbReference type="PROSITE" id="PS00237">
    <property type="entry name" value="G_PROTEIN_RECEP_F1_1"/>
    <property type="match status" value="1"/>
</dbReference>
<reference evidence="13" key="1">
    <citation type="journal article" date="2015" name="Nat. Genet.">
        <title>The genome and transcriptome of the zoonotic hookworm Ancylostoma ceylanicum identify infection-specific gene families.</title>
        <authorList>
            <person name="Schwarz E.M."/>
            <person name="Hu Y."/>
            <person name="Antoshechkin I."/>
            <person name="Miller M.M."/>
            <person name="Sternberg P.W."/>
            <person name="Aroian R.V."/>
        </authorList>
    </citation>
    <scope>NUCLEOTIDE SEQUENCE</scope>
    <source>
        <strain evidence="13">HY135</strain>
    </source>
</reference>
<comment type="caution">
    <text evidence="12">The sequence shown here is derived from an EMBL/GenBank/DDBJ whole genome shotgun (WGS) entry which is preliminary data.</text>
</comment>
<feature type="transmembrane region" description="Helical" evidence="10">
    <location>
        <begin position="175"/>
        <end position="197"/>
    </location>
</feature>
<keyword evidence="8 9" id="KW-0807">Transducer</keyword>
<evidence type="ECO:0000259" key="11">
    <source>
        <dbReference type="PROSITE" id="PS50262"/>
    </source>
</evidence>
<feature type="transmembrane region" description="Helical" evidence="10">
    <location>
        <begin position="20"/>
        <end position="45"/>
    </location>
</feature>
<evidence type="ECO:0000313" key="13">
    <source>
        <dbReference type="Proteomes" id="UP000024635"/>
    </source>
</evidence>
<dbReference type="AlphaFoldDB" id="A0A016U5M7"/>
<dbReference type="PANTHER" id="PTHR24229">
    <property type="entry name" value="NEUROPEPTIDES RECEPTOR"/>
    <property type="match status" value="1"/>
</dbReference>
<evidence type="ECO:0000256" key="6">
    <source>
        <dbReference type="ARBA" id="ARBA00023136"/>
    </source>
</evidence>
<keyword evidence="2" id="KW-1003">Cell membrane</keyword>
<keyword evidence="3 9" id="KW-0812">Transmembrane</keyword>
<dbReference type="PRINTS" id="PR00237">
    <property type="entry name" value="GPCRRHODOPSN"/>
</dbReference>
<evidence type="ECO:0000256" key="7">
    <source>
        <dbReference type="ARBA" id="ARBA00023170"/>
    </source>
</evidence>
<dbReference type="InterPro" id="IPR017452">
    <property type="entry name" value="GPCR_Rhodpsn_7TM"/>
</dbReference>
<evidence type="ECO:0000256" key="1">
    <source>
        <dbReference type="ARBA" id="ARBA00004651"/>
    </source>
</evidence>
<dbReference type="SUPFAM" id="SSF81321">
    <property type="entry name" value="Family A G protein-coupled receptor-like"/>
    <property type="match status" value="1"/>
</dbReference>
<evidence type="ECO:0000256" key="2">
    <source>
        <dbReference type="ARBA" id="ARBA00022475"/>
    </source>
</evidence>
<feature type="transmembrane region" description="Helical" evidence="10">
    <location>
        <begin position="369"/>
        <end position="389"/>
    </location>
</feature>
<proteinExistence type="inferred from homology"/>
<dbReference type="OrthoDB" id="6076970at2759"/>
<keyword evidence="5 9" id="KW-0297">G-protein coupled receptor</keyword>
<name>A0A016U5M7_9BILA</name>
<keyword evidence="4 10" id="KW-1133">Transmembrane helix</keyword>
<keyword evidence="13" id="KW-1185">Reference proteome</keyword>
<evidence type="ECO:0000256" key="5">
    <source>
        <dbReference type="ARBA" id="ARBA00023040"/>
    </source>
</evidence>
<dbReference type="Proteomes" id="UP000024635">
    <property type="component" value="Unassembled WGS sequence"/>
</dbReference>
<dbReference type="InterPro" id="IPR000276">
    <property type="entry name" value="GPCR_Rhodpsn"/>
</dbReference>
<evidence type="ECO:0000256" key="3">
    <source>
        <dbReference type="ARBA" id="ARBA00022692"/>
    </source>
</evidence>
<gene>
    <name evidence="12" type="primary">Acey_s0056.g2638</name>
    <name evidence="12" type="synonym">Acey-F42C5.2</name>
    <name evidence="12" type="ORF">Y032_0056g2638</name>
</gene>
<keyword evidence="6 10" id="KW-0472">Membrane</keyword>
<dbReference type="Pfam" id="PF00001">
    <property type="entry name" value="7tm_1"/>
    <property type="match status" value="1"/>
</dbReference>
<organism evidence="12 13">
    <name type="scientific">Ancylostoma ceylanicum</name>
    <dbReference type="NCBI Taxonomy" id="53326"/>
    <lineage>
        <taxon>Eukaryota</taxon>
        <taxon>Metazoa</taxon>
        <taxon>Ecdysozoa</taxon>
        <taxon>Nematoda</taxon>
        <taxon>Chromadorea</taxon>
        <taxon>Rhabditida</taxon>
        <taxon>Rhabditina</taxon>
        <taxon>Rhabditomorpha</taxon>
        <taxon>Strongyloidea</taxon>
        <taxon>Ancylostomatidae</taxon>
        <taxon>Ancylostomatinae</taxon>
        <taxon>Ancylostoma</taxon>
    </lineage>
</organism>
<dbReference type="EMBL" id="JARK01001392">
    <property type="protein sequence ID" value="EYC10251.1"/>
    <property type="molecule type" value="Genomic_DNA"/>
</dbReference>
<dbReference type="GO" id="GO:0043005">
    <property type="term" value="C:neuron projection"/>
    <property type="evidence" value="ECO:0007669"/>
    <property type="project" value="TreeGrafter"/>
</dbReference>